<dbReference type="AlphaFoldDB" id="A0A2R6XA54"/>
<dbReference type="Gene3D" id="3.30.70.330">
    <property type="match status" value="1"/>
</dbReference>
<evidence type="ECO:0008006" key="4">
    <source>
        <dbReference type="Google" id="ProtNLM"/>
    </source>
</evidence>
<feature type="region of interest" description="Disordered" evidence="1">
    <location>
        <begin position="182"/>
        <end position="241"/>
    </location>
</feature>
<feature type="region of interest" description="Disordered" evidence="1">
    <location>
        <begin position="357"/>
        <end position="396"/>
    </location>
</feature>
<accession>A0A2R6XA54</accession>
<dbReference type="OrthoDB" id="5418203at2759"/>
<feature type="compositionally biased region" description="Polar residues" evidence="1">
    <location>
        <begin position="182"/>
        <end position="196"/>
    </location>
</feature>
<reference evidence="3" key="1">
    <citation type="journal article" date="2017" name="Cell">
        <title>Insights into land plant evolution garnered from the Marchantia polymorpha genome.</title>
        <authorList>
            <person name="Bowman J.L."/>
            <person name="Kohchi T."/>
            <person name="Yamato K.T."/>
            <person name="Jenkins J."/>
            <person name="Shu S."/>
            <person name="Ishizaki K."/>
            <person name="Yamaoka S."/>
            <person name="Nishihama R."/>
            <person name="Nakamura Y."/>
            <person name="Berger F."/>
            <person name="Adam C."/>
            <person name="Aki S.S."/>
            <person name="Althoff F."/>
            <person name="Araki T."/>
            <person name="Arteaga-Vazquez M.A."/>
            <person name="Balasubrmanian S."/>
            <person name="Barry K."/>
            <person name="Bauer D."/>
            <person name="Boehm C.R."/>
            <person name="Briginshaw L."/>
            <person name="Caballero-Perez J."/>
            <person name="Catarino B."/>
            <person name="Chen F."/>
            <person name="Chiyoda S."/>
            <person name="Chovatia M."/>
            <person name="Davies K.M."/>
            <person name="Delmans M."/>
            <person name="Demura T."/>
            <person name="Dierschke T."/>
            <person name="Dolan L."/>
            <person name="Dorantes-Acosta A.E."/>
            <person name="Eklund D.M."/>
            <person name="Florent S.N."/>
            <person name="Flores-Sandoval E."/>
            <person name="Fujiyama A."/>
            <person name="Fukuzawa H."/>
            <person name="Galik B."/>
            <person name="Grimanelli D."/>
            <person name="Grimwood J."/>
            <person name="Grossniklaus U."/>
            <person name="Hamada T."/>
            <person name="Haseloff J."/>
            <person name="Hetherington A.J."/>
            <person name="Higo A."/>
            <person name="Hirakawa Y."/>
            <person name="Hundley H.N."/>
            <person name="Ikeda Y."/>
            <person name="Inoue K."/>
            <person name="Inoue S.I."/>
            <person name="Ishida S."/>
            <person name="Jia Q."/>
            <person name="Kakita M."/>
            <person name="Kanazawa T."/>
            <person name="Kawai Y."/>
            <person name="Kawashima T."/>
            <person name="Kennedy M."/>
            <person name="Kinose K."/>
            <person name="Kinoshita T."/>
            <person name="Kohara Y."/>
            <person name="Koide E."/>
            <person name="Komatsu K."/>
            <person name="Kopischke S."/>
            <person name="Kubo M."/>
            <person name="Kyozuka J."/>
            <person name="Lagercrantz U."/>
            <person name="Lin S.S."/>
            <person name="Lindquist E."/>
            <person name="Lipzen A.M."/>
            <person name="Lu C.W."/>
            <person name="De Luna E."/>
            <person name="Martienssen R.A."/>
            <person name="Minamino N."/>
            <person name="Mizutani M."/>
            <person name="Mizutani M."/>
            <person name="Mochizuki N."/>
            <person name="Monte I."/>
            <person name="Mosher R."/>
            <person name="Nagasaki H."/>
            <person name="Nakagami H."/>
            <person name="Naramoto S."/>
            <person name="Nishitani K."/>
            <person name="Ohtani M."/>
            <person name="Okamoto T."/>
            <person name="Okumura M."/>
            <person name="Phillips J."/>
            <person name="Pollak B."/>
            <person name="Reinders A."/>
            <person name="Rovekamp M."/>
            <person name="Sano R."/>
            <person name="Sawa S."/>
            <person name="Schmid M.W."/>
            <person name="Shirakawa M."/>
            <person name="Solano R."/>
            <person name="Spunde A."/>
            <person name="Suetsugu N."/>
            <person name="Sugano S."/>
            <person name="Sugiyama A."/>
            <person name="Sun R."/>
            <person name="Suzuki Y."/>
            <person name="Takenaka M."/>
            <person name="Takezawa D."/>
            <person name="Tomogane H."/>
            <person name="Tsuzuki M."/>
            <person name="Ueda T."/>
            <person name="Umeda M."/>
            <person name="Ward J.M."/>
            <person name="Watanabe Y."/>
            <person name="Yazaki K."/>
            <person name="Yokoyama R."/>
            <person name="Yoshitake Y."/>
            <person name="Yotsui I."/>
            <person name="Zachgo S."/>
            <person name="Schmutz J."/>
        </authorList>
    </citation>
    <scope>NUCLEOTIDE SEQUENCE [LARGE SCALE GENOMIC DNA]</scope>
    <source>
        <strain evidence="3">Tak-1</strain>
    </source>
</reference>
<evidence type="ECO:0000313" key="3">
    <source>
        <dbReference type="Proteomes" id="UP000244005"/>
    </source>
</evidence>
<feature type="compositionally biased region" description="Basic and acidic residues" evidence="1">
    <location>
        <begin position="364"/>
        <end position="390"/>
    </location>
</feature>
<dbReference type="InterPro" id="IPR039884">
    <property type="entry name" value="R3HC1/R3HCL"/>
</dbReference>
<sequence>MAEGGFSTALPKTGSEPEEKKINFADLKGWSSQVEDLVDAGDADGAVNLLKKVVESLQLRDDADSNLGLAAAFTDLGGVYASQGLSLKSDECFTSALLIKQRRTQKPAEVLLESWENVVHAPDTGEEKRGSAQSASSIEDYYKYDHFPSIRNSADSCATGAREEEDWEAATSELPTLKNASSAFAKQDLPANNKTNVKQKQRGRGSFTYGGAGMYSDNLDGDGAGDEDGQRDGTLSDHSLNGGADHVVVISGFSPKLKTKDLEDLVKPYSKQGGCTLRWIDDTTTLAVFRTPALAREALTGISDPRFKVGVYNESSRAYGLASEKDLQPPAARPASTARVAQRMIAGALSQQGVRQALMAKGRTSAEEVKKQERQRRERLQTRAQLRDEAWGSDDD</sequence>
<organism evidence="2 3">
    <name type="scientific">Marchantia polymorpha</name>
    <name type="common">Common liverwort</name>
    <name type="synonym">Marchantia aquatica</name>
    <dbReference type="NCBI Taxonomy" id="3197"/>
    <lineage>
        <taxon>Eukaryota</taxon>
        <taxon>Viridiplantae</taxon>
        <taxon>Streptophyta</taxon>
        <taxon>Embryophyta</taxon>
        <taxon>Marchantiophyta</taxon>
        <taxon>Marchantiopsida</taxon>
        <taxon>Marchantiidae</taxon>
        <taxon>Marchantiales</taxon>
        <taxon>Marchantiaceae</taxon>
        <taxon>Marchantia</taxon>
    </lineage>
</organism>
<name>A0A2R6XA54_MARPO</name>
<keyword evidence="3" id="KW-1185">Reference proteome</keyword>
<dbReference type="OMA" id="NYGTRHV"/>
<dbReference type="Proteomes" id="UP000244005">
    <property type="component" value="Unassembled WGS sequence"/>
</dbReference>
<dbReference type="PANTHER" id="PTHR21678">
    <property type="entry name" value="GROWTH INHIBITION AND DIFFERENTIATION RELATED PROTEIN 88"/>
    <property type="match status" value="1"/>
</dbReference>
<protein>
    <recommendedName>
        <fullName evidence="4">RRM domain-containing protein</fullName>
    </recommendedName>
</protein>
<evidence type="ECO:0000256" key="1">
    <source>
        <dbReference type="SAM" id="MobiDB-lite"/>
    </source>
</evidence>
<gene>
    <name evidence="2" type="ORF">MARPO_0027s0100</name>
</gene>
<dbReference type="EMBL" id="KZ772699">
    <property type="protein sequence ID" value="PTQ42991.1"/>
    <property type="molecule type" value="Genomic_DNA"/>
</dbReference>
<proteinExistence type="predicted"/>
<dbReference type="Gramene" id="Mp5g05260.1">
    <property type="protein sequence ID" value="Mp5g05260.1.cds"/>
    <property type="gene ID" value="Mp5g05260"/>
</dbReference>
<evidence type="ECO:0000313" key="2">
    <source>
        <dbReference type="EMBL" id="PTQ42991.1"/>
    </source>
</evidence>
<dbReference type="InterPro" id="IPR012677">
    <property type="entry name" value="Nucleotide-bd_a/b_plait_sf"/>
</dbReference>
<dbReference type="PANTHER" id="PTHR21678:SF0">
    <property type="entry name" value="C3H1-TYPE DOMAIN-CONTAINING PROTEIN"/>
    <property type="match status" value="1"/>
</dbReference>